<sequence length="809" mass="82582">MATFLYRLGRLAFRRRLSAVLLWAAALAVAFLGASSAGDPPEDSTSMPGIEAQHAYDLIDERFPGAAADGADARVVFVAPDGEKITAGQHRAAVTGFVADIADAPQVAGAADPFDGGRGVSEDGTTAYATVSYEVVADDVSKAARTALDDAIDEARDTGLTVEAGGSALESEVSAGLGEVIGVAVAAVVLLLTFGSLAAAGMPLITALVGIGVSMFSILALGHALGLSSTVGEVAMMLGIAVGIDYSLFIVSRYREERAAGHEAREAAGRATATAGSAVVFAGLTVVIALAGLSVVGVPMLTKMGLGAAGAVLVGVLVALTLVPALLGWWPDAVLARGSRSRGARGRNGRAGAELRPGRRGWRAGRRGRADVTSPAGPTGPSGGADRPAVTGLPGRAAPQAGPDPAGGTDSADGAGPPEPPRATLGVRWARFVLRRPVPVLLATVAGLGILAVPAADLRLGMPGDEAKPTSTTERRAYDALAEGFGPGFNGPLTVVVDARGADDPEAAVAGVAETIGGTDGVVSVSPPRFDEAGSTAVLSATPATAPTSERTKDLVHDIRDRRPAAEAATGATYEVTGTTALNIDVGQKLQGALVPYLATIIGLAFLLLLVVFRSVLVPLKAALGFLLSVLAALGAVVTVFQQGHLAGLFGVEQTGPIMSMMPIFLVGIAFGLAMDYQVFLVSRMREAYVHGEDPREAVVSGFRHSARVVAVAAVIMMAVFGGFMTGGEQVIRMIGFGLAVAVFCDAVVVRMAFVPAVLALLGKRAWWLPRPLARLLPRVDMEGESLGRGSPGPRPVPDGEPDQDLTRV</sequence>
<feature type="region of interest" description="Disordered" evidence="7">
    <location>
        <begin position="784"/>
        <end position="809"/>
    </location>
</feature>
<feature type="transmembrane region" description="Helical" evidence="8">
    <location>
        <begin position="594"/>
        <end position="613"/>
    </location>
</feature>
<evidence type="ECO:0000256" key="4">
    <source>
        <dbReference type="ARBA" id="ARBA00022692"/>
    </source>
</evidence>
<feature type="transmembrane region" description="Helical" evidence="8">
    <location>
        <begin position="308"/>
        <end position="330"/>
    </location>
</feature>
<feature type="transmembrane region" description="Helical" evidence="8">
    <location>
        <begin position="207"/>
        <end position="228"/>
    </location>
</feature>
<dbReference type="PANTHER" id="PTHR33406:SF11">
    <property type="entry name" value="MEMBRANE PROTEIN SCO6666-RELATED"/>
    <property type="match status" value="1"/>
</dbReference>
<name>A0ABN2A0T1_9ACTN</name>
<keyword evidence="4 8" id="KW-0812">Transmembrane</keyword>
<dbReference type="InterPro" id="IPR004869">
    <property type="entry name" value="MMPL_dom"/>
</dbReference>
<evidence type="ECO:0000256" key="5">
    <source>
        <dbReference type="ARBA" id="ARBA00022989"/>
    </source>
</evidence>
<dbReference type="SUPFAM" id="SSF82866">
    <property type="entry name" value="Multidrug efflux transporter AcrB transmembrane domain"/>
    <property type="match status" value="2"/>
</dbReference>
<feature type="chain" id="PRO_5045907669" evidence="9">
    <location>
        <begin position="38"/>
        <end position="809"/>
    </location>
</feature>
<feature type="compositionally biased region" description="Low complexity" evidence="7">
    <location>
        <begin position="394"/>
        <end position="408"/>
    </location>
</feature>
<dbReference type="EMBL" id="BAAAPF010000427">
    <property type="protein sequence ID" value="GAA1508616.1"/>
    <property type="molecule type" value="Genomic_DNA"/>
</dbReference>
<protein>
    <submittedName>
        <fullName evidence="11">MMPL family transporter</fullName>
    </submittedName>
</protein>
<feature type="transmembrane region" description="Helical" evidence="8">
    <location>
        <begin position="180"/>
        <end position="200"/>
    </location>
</feature>
<accession>A0ABN2A0T1</accession>
<reference evidence="11 12" key="1">
    <citation type="journal article" date="2019" name="Int. J. Syst. Evol. Microbiol.">
        <title>The Global Catalogue of Microorganisms (GCM) 10K type strain sequencing project: providing services to taxonomists for standard genome sequencing and annotation.</title>
        <authorList>
            <consortium name="The Broad Institute Genomics Platform"/>
            <consortium name="The Broad Institute Genome Sequencing Center for Infectious Disease"/>
            <person name="Wu L."/>
            <person name="Ma J."/>
        </authorList>
    </citation>
    <scope>NUCLEOTIDE SEQUENCE [LARGE SCALE GENOMIC DNA]</scope>
    <source>
        <strain evidence="11 12">JCM 15481</strain>
    </source>
</reference>
<dbReference type="Gene3D" id="1.20.1640.10">
    <property type="entry name" value="Multidrug efflux transporter AcrB transmembrane domain"/>
    <property type="match status" value="2"/>
</dbReference>
<evidence type="ECO:0000256" key="7">
    <source>
        <dbReference type="SAM" id="MobiDB-lite"/>
    </source>
</evidence>
<evidence type="ECO:0000256" key="3">
    <source>
        <dbReference type="ARBA" id="ARBA00022475"/>
    </source>
</evidence>
<evidence type="ECO:0000313" key="11">
    <source>
        <dbReference type="EMBL" id="GAA1508616.1"/>
    </source>
</evidence>
<comment type="caution">
    <text evidence="11">The sequence shown here is derived from an EMBL/GenBank/DDBJ whole genome shotgun (WGS) entry which is preliminary data.</text>
</comment>
<keyword evidence="5 8" id="KW-1133">Transmembrane helix</keyword>
<feature type="signal peptide" evidence="9">
    <location>
        <begin position="1"/>
        <end position="37"/>
    </location>
</feature>
<feature type="transmembrane region" description="Helical" evidence="8">
    <location>
        <begin position="234"/>
        <end position="252"/>
    </location>
</feature>
<feature type="transmembrane region" description="Helical" evidence="8">
    <location>
        <begin position="620"/>
        <end position="641"/>
    </location>
</feature>
<proteinExistence type="inferred from homology"/>
<evidence type="ECO:0000259" key="10">
    <source>
        <dbReference type="PROSITE" id="PS50156"/>
    </source>
</evidence>
<feature type="transmembrane region" description="Helical" evidence="8">
    <location>
        <begin position="734"/>
        <end position="762"/>
    </location>
</feature>
<evidence type="ECO:0000256" key="2">
    <source>
        <dbReference type="ARBA" id="ARBA00010157"/>
    </source>
</evidence>
<feature type="transmembrane region" description="Helical" evidence="8">
    <location>
        <begin position="709"/>
        <end position="728"/>
    </location>
</feature>
<organism evidence="11 12">
    <name type="scientific">Streptomyces synnematoformans</name>
    <dbReference type="NCBI Taxonomy" id="415721"/>
    <lineage>
        <taxon>Bacteria</taxon>
        <taxon>Bacillati</taxon>
        <taxon>Actinomycetota</taxon>
        <taxon>Actinomycetes</taxon>
        <taxon>Kitasatosporales</taxon>
        <taxon>Streptomycetaceae</taxon>
        <taxon>Streptomyces</taxon>
    </lineage>
</organism>
<feature type="compositionally biased region" description="Acidic residues" evidence="7">
    <location>
        <begin position="800"/>
        <end position="809"/>
    </location>
</feature>
<keyword evidence="6 8" id="KW-0472">Membrane</keyword>
<dbReference type="InterPro" id="IPR000731">
    <property type="entry name" value="SSD"/>
</dbReference>
<dbReference type="InterPro" id="IPR050545">
    <property type="entry name" value="Mycobact_MmpL"/>
</dbReference>
<evidence type="ECO:0000256" key="8">
    <source>
        <dbReference type="SAM" id="Phobius"/>
    </source>
</evidence>
<feature type="compositionally biased region" description="Basic residues" evidence="7">
    <location>
        <begin position="358"/>
        <end position="367"/>
    </location>
</feature>
<feature type="transmembrane region" description="Helical" evidence="8">
    <location>
        <begin position="438"/>
        <end position="456"/>
    </location>
</feature>
<evidence type="ECO:0000256" key="1">
    <source>
        <dbReference type="ARBA" id="ARBA00004651"/>
    </source>
</evidence>
<comment type="subcellular location">
    <subcellularLocation>
        <location evidence="1">Cell membrane</location>
        <topology evidence="1">Multi-pass membrane protein</topology>
    </subcellularLocation>
</comment>
<feature type="domain" description="SSD" evidence="10">
    <location>
        <begin position="197"/>
        <end position="329"/>
    </location>
</feature>
<evidence type="ECO:0000256" key="6">
    <source>
        <dbReference type="ARBA" id="ARBA00023136"/>
    </source>
</evidence>
<feature type="region of interest" description="Disordered" evidence="7">
    <location>
        <begin position="340"/>
        <end position="422"/>
    </location>
</feature>
<keyword evidence="9" id="KW-0732">Signal</keyword>
<keyword evidence="3" id="KW-1003">Cell membrane</keyword>
<feature type="transmembrane region" description="Helical" evidence="8">
    <location>
        <begin position="273"/>
        <end position="296"/>
    </location>
</feature>
<dbReference type="Pfam" id="PF03176">
    <property type="entry name" value="MMPL"/>
    <property type="match status" value="2"/>
</dbReference>
<dbReference type="Proteomes" id="UP001500443">
    <property type="component" value="Unassembled WGS sequence"/>
</dbReference>
<dbReference type="PROSITE" id="PS50156">
    <property type="entry name" value="SSD"/>
    <property type="match status" value="1"/>
</dbReference>
<evidence type="ECO:0000256" key="9">
    <source>
        <dbReference type="SAM" id="SignalP"/>
    </source>
</evidence>
<feature type="transmembrane region" description="Helical" evidence="8">
    <location>
        <begin position="661"/>
        <end position="682"/>
    </location>
</feature>
<keyword evidence="12" id="KW-1185">Reference proteome</keyword>
<dbReference type="RefSeq" id="WP_344295104.1">
    <property type="nucleotide sequence ID" value="NZ_BAAAPF010000427.1"/>
</dbReference>
<evidence type="ECO:0000313" key="12">
    <source>
        <dbReference type="Proteomes" id="UP001500443"/>
    </source>
</evidence>
<gene>
    <name evidence="11" type="ORF">GCM10009802_63810</name>
</gene>
<dbReference type="PANTHER" id="PTHR33406">
    <property type="entry name" value="MEMBRANE PROTEIN MJ1562-RELATED"/>
    <property type="match status" value="1"/>
</dbReference>
<comment type="similarity">
    <text evidence="2">Belongs to the resistance-nodulation-cell division (RND) (TC 2.A.6) family. MmpL subfamily.</text>
</comment>